<evidence type="ECO:0000313" key="1">
    <source>
        <dbReference type="EMBL" id="KMO80012.1"/>
    </source>
</evidence>
<dbReference type="RefSeq" id="WP_048422430.1">
    <property type="nucleotide sequence ID" value="NZ_JYNU01000006.1"/>
</dbReference>
<proteinExistence type="predicted"/>
<protein>
    <recommendedName>
        <fullName evidence="3">Amino acid transporter</fullName>
    </recommendedName>
</protein>
<comment type="caution">
    <text evidence="1">The sequence shown here is derived from an EMBL/GenBank/DDBJ whole genome shotgun (WGS) entry which is preliminary data.</text>
</comment>
<sequence>MTGRPLSSSDADKNWAPWTPTEIAQRLADVEAPWCITAGWALHLFTEAAARDHSDLEIAVPHHRFNEIAAALPGFAWDVVGDGCVWPFPELLAEHFQTWLRDPATDEYRLDVFREPAVDGRWVCRRDSSITLPYTDLIQHTVDGIPYAIPEVALLFKAKRVRPKDQADFDNVVPQLNRSRRQRLRDWLLQVHPGHPWISRL</sequence>
<organism evidence="1 2">
    <name type="scientific">Mycolicibacterium obuense</name>
    <dbReference type="NCBI Taxonomy" id="1807"/>
    <lineage>
        <taxon>Bacteria</taxon>
        <taxon>Bacillati</taxon>
        <taxon>Actinomycetota</taxon>
        <taxon>Actinomycetes</taxon>
        <taxon>Mycobacteriales</taxon>
        <taxon>Mycobacteriaceae</taxon>
        <taxon>Mycolicibacterium</taxon>
    </lineage>
</organism>
<reference evidence="1 2" key="1">
    <citation type="journal article" date="2015" name="Genome Biol. Evol.">
        <title>Characterization of Three Mycobacterium spp. with Potential Use in Bioremediation by Genome Sequencing and Comparative Genomics.</title>
        <authorList>
            <person name="Das S."/>
            <person name="Pettersson B.M."/>
            <person name="Behra P.R."/>
            <person name="Ramesh M."/>
            <person name="Dasgupta S."/>
            <person name="Bhattacharya A."/>
            <person name="Kirsebom L.A."/>
        </authorList>
    </citation>
    <scope>NUCLEOTIDE SEQUENCE [LARGE SCALE GENOMIC DNA]</scope>
    <source>
        <strain evidence="1 2">DSM 44075</strain>
    </source>
</reference>
<dbReference type="PATRIC" id="fig|1807.14.peg.1151"/>
<evidence type="ECO:0000313" key="2">
    <source>
        <dbReference type="Proteomes" id="UP000036313"/>
    </source>
</evidence>
<name>A0A0J6WE49_9MYCO</name>
<dbReference type="Pfam" id="PF10706">
    <property type="entry name" value="Aminoglyc_resit"/>
    <property type="match status" value="1"/>
</dbReference>
<dbReference type="EMBL" id="JYNU01000006">
    <property type="protein sequence ID" value="KMO80012.1"/>
    <property type="molecule type" value="Genomic_DNA"/>
</dbReference>
<evidence type="ECO:0008006" key="3">
    <source>
        <dbReference type="Google" id="ProtNLM"/>
    </source>
</evidence>
<dbReference type="InterPro" id="IPR019646">
    <property type="entry name" value="Aminoglyc_AdlTrfase"/>
</dbReference>
<dbReference type="Proteomes" id="UP000036313">
    <property type="component" value="Unassembled WGS sequence"/>
</dbReference>
<gene>
    <name evidence="1" type="ORF">MOBUDSM44075_01145</name>
</gene>
<dbReference type="AlphaFoldDB" id="A0A0J6WE49"/>
<dbReference type="Gene3D" id="3.30.460.40">
    <property type="match status" value="1"/>
</dbReference>
<accession>A0A0J6WE49</accession>